<dbReference type="GO" id="GO:0030983">
    <property type="term" value="F:mismatched DNA binding"/>
    <property type="evidence" value="ECO:0007669"/>
    <property type="project" value="InterPro"/>
</dbReference>
<evidence type="ECO:0000256" key="6">
    <source>
        <dbReference type="ARBA" id="ARBA00023204"/>
    </source>
</evidence>
<dbReference type="Gene3D" id="3.40.50.300">
    <property type="entry name" value="P-loop containing nucleotide triphosphate hydrolases"/>
    <property type="match status" value="1"/>
</dbReference>
<dbReference type="InterPro" id="IPR027417">
    <property type="entry name" value="P-loop_NTPase"/>
</dbReference>
<organism evidence="9">
    <name type="scientific">Absidia glauca</name>
    <name type="common">Pin mould</name>
    <dbReference type="NCBI Taxonomy" id="4829"/>
    <lineage>
        <taxon>Eukaryota</taxon>
        <taxon>Fungi</taxon>
        <taxon>Fungi incertae sedis</taxon>
        <taxon>Mucoromycota</taxon>
        <taxon>Mucoromycotina</taxon>
        <taxon>Mucoromycetes</taxon>
        <taxon>Mucorales</taxon>
        <taxon>Cunninghamellaceae</taxon>
        <taxon>Absidia</taxon>
    </lineage>
</organism>
<comment type="similarity">
    <text evidence="1">Belongs to the DNA mismatch repair MutS family.</text>
</comment>
<dbReference type="STRING" id="4829.A0A168NFM4"/>
<gene>
    <name evidence="9" type="primary">ABSGL_06145.1 scaffold 7704</name>
</gene>
<keyword evidence="10" id="KW-1185">Reference proteome</keyword>
<keyword evidence="6" id="KW-0234">DNA repair</keyword>
<dbReference type="OrthoDB" id="2534523at2759"/>
<dbReference type="InterPro" id="IPR036678">
    <property type="entry name" value="MutS_con_dom_sf"/>
</dbReference>
<sequence length="951" mass="106113">MLSRLRHALGRRHAFHHSIQPFSSSALLCKRVTHGTAEQLLDPVRKKAPPVGTALFNNDPVALELKQKTSGSIVLDTVREYTKQHPQCVLLVQVGDFYELYEGHASSYASLLDLKLTRKKVANGQVVDFAGFPSRSLDRYVDMLVNRLGCRVALCEQLGNIASQDGTVLGMERGITRIITPGTVIEDRYLTAHAYNYLLAVLPTTTDLKTAGLTTPIGLAWVDLSVGELKFQQSTLQAFKDDITRICPREVILPQWMEQEQLLTNSGTDTLSKFDDGLLVDQDLYDPITRILTSDPSLFVTYQPEVNFDAALCRSTLESMMADIHENLALDVFSDQSLAAGMALLHYIDKTHAGRRPRLLQPSPFIAEDTLRIDSAAMTSLELLKGLKDGRRQSSLLGMLDRTTTSAGSRLLSQWLSCPLGSHQAIQNRLDIVDYFYKDPYTMDGMRYLLKQTTDAQRALQRLAMRRGQYSDLYEINHTLNIMKSIRQTFQHAYTSLPAPVAALLAALDPHEPLIDNIQHAFVDQNSMDDDIVMDDGAEDSLDDRQNGYGYVNPGYSAQLLQLHDNLKHLQQSKAELQDELRSICGRSVALISQAPYRHVVEVNATPSKKLESHYQHQGTLTLVHQTKGKRRYHLSSWTDISIQLDDTMAHIMDIEAKVFEQIVAQLLAESHTIVRSCHALARLDILTTFAWLAKQNDWIRPGINTNQGTTIEGGRHPVVEAHLAKKGRPFTRNDCELKEDHRLWLLTGPNMGGKSTFLRQNAIITVMAHMGSFVPARQADIGLTDWVFSRVGAADNLAQDQSTFMVEMTETATILKHATPKSLVIMDEVGRGTSTADGFALAYAILDDLNRRIQCRTLFATHYHELADAVGTFENLKCFKTDVYEDSLGFSFLHRVEPGVCRLSHGLKVAQVAGLPSSVIDVAQSVWSSLNSGSSFLAKELQSTKDNMDR</sequence>
<name>A0A168NFM4_ABSGL</name>
<dbReference type="SMART" id="SM00533">
    <property type="entry name" value="MUTSd"/>
    <property type="match status" value="1"/>
</dbReference>
<dbReference type="GO" id="GO:0005739">
    <property type="term" value="C:mitochondrion"/>
    <property type="evidence" value="ECO:0007669"/>
    <property type="project" value="TreeGrafter"/>
</dbReference>
<keyword evidence="2" id="KW-0547">Nucleotide-binding</keyword>
<dbReference type="SMART" id="SM00534">
    <property type="entry name" value="MUTSac"/>
    <property type="match status" value="1"/>
</dbReference>
<dbReference type="Pfam" id="PF00488">
    <property type="entry name" value="MutS_V"/>
    <property type="match status" value="1"/>
</dbReference>
<dbReference type="Gene3D" id="3.30.420.110">
    <property type="entry name" value="MutS, connector domain"/>
    <property type="match status" value="1"/>
</dbReference>
<dbReference type="GO" id="GO:0043504">
    <property type="term" value="P:mitochondrial DNA repair"/>
    <property type="evidence" value="ECO:0007669"/>
    <property type="project" value="TreeGrafter"/>
</dbReference>
<feature type="domain" description="DNA mismatch repair proteins mutS family" evidence="8">
    <location>
        <begin position="823"/>
        <end position="839"/>
    </location>
</feature>
<dbReference type="SUPFAM" id="SSF53150">
    <property type="entry name" value="DNA repair protein MutS, domain II"/>
    <property type="match status" value="1"/>
</dbReference>
<evidence type="ECO:0000256" key="5">
    <source>
        <dbReference type="ARBA" id="ARBA00023125"/>
    </source>
</evidence>
<dbReference type="PROSITE" id="PS00486">
    <property type="entry name" value="DNA_MISMATCH_REPAIR_2"/>
    <property type="match status" value="1"/>
</dbReference>
<dbReference type="GO" id="GO:0005524">
    <property type="term" value="F:ATP binding"/>
    <property type="evidence" value="ECO:0007669"/>
    <property type="project" value="UniProtKB-KW"/>
</dbReference>
<dbReference type="Gene3D" id="3.40.1170.10">
    <property type="entry name" value="DNA repair protein MutS, domain I"/>
    <property type="match status" value="1"/>
</dbReference>
<dbReference type="GO" id="GO:0140664">
    <property type="term" value="F:ATP-dependent DNA damage sensor activity"/>
    <property type="evidence" value="ECO:0007669"/>
    <property type="project" value="InterPro"/>
</dbReference>
<evidence type="ECO:0000256" key="7">
    <source>
        <dbReference type="SAM" id="Coils"/>
    </source>
</evidence>
<dbReference type="SUPFAM" id="SSF52540">
    <property type="entry name" value="P-loop containing nucleoside triphosphate hydrolases"/>
    <property type="match status" value="1"/>
</dbReference>
<dbReference type="EMBL" id="LT553218">
    <property type="protein sequence ID" value="SAM00457.1"/>
    <property type="molecule type" value="Genomic_DNA"/>
</dbReference>
<proteinExistence type="inferred from homology"/>
<evidence type="ECO:0000256" key="3">
    <source>
        <dbReference type="ARBA" id="ARBA00022763"/>
    </source>
</evidence>
<dbReference type="InParanoid" id="A0A168NFM4"/>
<evidence type="ECO:0000259" key="8">
    <source>
        <dbReference type="PROSITE" id="PS00486"/>
    </source>
</evidence>
<protein>
    <recommendedName>
        <fullName evidence="8">DNA mismatch repair proteins mutS family domain-containing protein</fullName>
    </recommendedName>
</protein>
<dbReference type="GO" id="GO:0005634">
    <property type="term" value="C:nucleus"/>
    <property type="evidence" value="ECO:0007669"/>
    <property type="project" value="TreeGrafter"/>
</dbReference>
<dbReference type="Pfam" id="PF05188">
    <property type="entry name" value="MutS_II"/>
    <property type="match status" value="1"/>
</dbReference>
<dbReference type="Pfam" id="PF01624">
    <property type="entry name" value="MutS_I"/>
    <property type="match status" value="1"/>
</dbReference>
<dbReference type="AlphaFoldDB" id="A0A168NFM4"/>
<dbReference type="InterPro" id="IPR045076">
    <property type="entry name" value="MutS"/>
</dbReference>
<dbReference type="InterPro" id="IPR007695">
    <property type="entry name" value="DNA_mismatch_repair_MutS-lik_N"/>
</dbReference>
<dbReference type="InterPro" id="IPR016151">
    <property type="entry name" value="DNA_mismatch_repair_MutS_N"/>
</dbReference>
<dbReference type="SUPFAM" id="SSF48334">
    <property type="entry name" value="DNA repair protein MutS, domain III"/>
    <property type="match status" value="1"/>
</dbReference>
<dbReference type="PIRSF" id="PIRSF037677">
    <property type="entry name" value="DNA_mis_repair_Msh6"/>
    <property type="match status" value="1"/>
</dbReference>
<dbReference type="InterPro" id="IPR007696">
    <property type="entry name" value="DNA_mismatch_repair_MutS_core"/>
</dbReference>
<evidence type="ECO:0000256" key="1">
    <source>
        <dbReference type="ARBA" id="ARBA00006271"/>
    </source>
</evidence>
<dbReference type="PANTHER" id="PTHR11361">
    <property type="entry name" value="DNA MISMATCH REPAIR PROTEIN MUTS FAMILY MEMBER"/>
    <property type="match status" value="1"/>
</dbReference>
<evidence type="ECO:0000256" key="4">
    <source>
        <dbReference type="ARBA" id="ARBA00022840"/>
    </source>
</evidence>
<dbReference type="SUPFAM" id="SSF55271">
    <property type="entry name" value="DNA repair protein MutS, domain I"/>
    <property type="match status" value="1"/>
</dbReference>
<dbReference type="InterPro" id="IPR036187">
    <property type="entry name" value="DNA_mismatch_repair_MutS_sf"/>
</dbReference>
<dbReference type="InterPro" id="IPR000432">
    <property type="entry name" value="DNA_mismatch_repair_MutS_C"/>
</dbReference>
<keyword evidence="7" id="KW-0175">Coiled coil</keyword>
<keyword evidence="3" id="KW-0227">DNA damage</keyword>
<dbReference type="InterPro" id="IPR017261">
    <property type="entry name" value="DNA_mismatch_repair_MutS/MSH"/>
</dbReference>
<dbReference type="Gene3D" id="1.10.1420.10">
    <property type="match status" value="2"/>
</dbReference>
<dbReference type="Proteomes" id="UP000078561">
    <property type="component" value="Unassembled WGS sequence"/>
</dbReference>
<keyword evidence="4" id="KW-0067">ATP-binding</keyword>
<dbReference type="GO" id="GO:0006298">
    <property type="term" value="P:mismatch repair"/>
    <property type="evidence" value="ECO:0007669"/>
    <property type="project" value="InterPro"/>
</dbReference>
<feature type="coiled-coil region" evidence="7">
    <location>
        <begin position="560"/>
        <end position="587"/>
    </location>
</feature>
<dbReference type="InterPro" id="IPR007860">
    <property type="entry name" value="DNA_mmatch_repair_MutS_con_dom"/>
</dbReference>
<dbReference type="PANTHER" id="PTHR11361:SF34">
    <property type="entry name" value="DNA MISMATCH REPAIR PROTEIN MSH1, MITOCHONDRIAL"/>
    <property type="match status" value="1"/>
</dbReference>
<accession>A0A168NFM4</accession>
<dbReference type="OMA" id="DTWIMRR"/>
<dbReference type="Pfam" id="PF05192">
    <property type="entry name" value="MutS_III"/>
    <property type="match status" value="1"/>
</dbReference>
<reference evidence="9" key="1">
    <citation type="submission" date="2016-04" db="EMBL/GenBank/DDBJ databases">
        <authorList>
            <person name="Evans L.H."/>
            <person name="Alamgir A."/>
            <person name="Owens N."/>
            <person name="Weber N.D."/>
            <person name="Virtaneva K."/>
            <person name="Barbian K."/>
            <person name="Babar A."/>
            <person name="Rosenke K."/>
        </authorList>
    </citation>
    <scope>NUCLEOTIDE SEQUENCE [LARGE SCALE GENOMIC DNA]</scope>
    <source>
        <strain evidence="9">CBS 101.48</strain>
    </source>
</reference>
<evidence type="ECO:0000313" key="9">
    <source>
        <dbReference type="EMBL" id="SAM00457.1"/>
    </source>
</evidence>
<dbReference type="NCBIfam" id="NF003810">
    <property type="entry name" value="PRK05399.1"/>
    <property type="match status" value="1"/>
</dbReference>
<keyword evidence="5" id="KW-0238">DNA-binding</keyword>
<evidence type="ECO:0000256" key="2">
    <source>
        <dbReference type="ARBA" id="ARBA00022741"/>
    </source>
</evidence>
<dbReference type="FunCoup" id="A0A168NFM4">
    <property type="interactions" value="424"/>
</dbReference>
<evidence type="ECO:0000313" key="10">
    <source>
        <dbReference type="Proteomes" id="UP000078561"/>
    </source>
</evidence>